<evidence type="ECO:0000313" key="2">
    <source>
        <dbReference type="Proteomes" id="UP000007886"/>
    </source>
</evidence>
<evidence type="ECO:0000313" key="1">
    <source>
        <dbReference type="EMBL" id="BAL79229.1"/>
    </source>
</evidence>
<name>A0AAI8MIT0_9BRAD</name>
<dbReference type="AlphaFoldDB" id="A0AAI8MIT0"/>
<dbReference type="EMBL" id="AP012279">
    <property type="protein sequence ID" value="BAL79229.1"/>
    <property type="molecule type" value="Genomic_DNA"/>
</dbReference>
<sequence length="208" mass="22978">MRPVNSGTPRMSRFILLTCMAFASAFVGISWALRGFPTYSFSLIGELRPTLTTTFGDESSKARNRKMWEAEHTAMSDKNPKLDALRMDALQAGTAYAMSPCDDTMKANLIAATSAYARGYAEIYDCSTPAMGMFCSEKKRDQANAAYSTPLDMRVRTALAEAFEQKGVVKEDFPEDIRLTVQQFAGPGLWSDPSPICLPRQRATASRK</sequence>
<organism evidence="1 2">
    <name type="scientific">Bradyrhizobium cosmicum</name>
    <dbReference type="NCBI Taxonomy" id="1404864"/>
    <lineage>
        <taxon>Bacteria</taxon>
        <taxon>Pseudomonadati</taxon>
        <taxon>Pseudomonadota</taxon>
        <taxon>Alphaproteobacteria</taxon>
        <taxon>Hyphomicrobiales</taxon>
        <taxon>Nitrobacteraceae</taxon>
        <taxon>Bradyrhizobium</taxon>
    </lineage>
</organism>
<accession>A0AAI8MIT0</accession>
<gene>
    <name evidence="1" type="ORF">S23_60410</name>
</gene>
<dbReference type="Proteomes" id="UP000007886">
    <property type="component" value="Chromosome"/>
</dbReference>
<reference evidence="1 2" key="1">
    <citation type="journal article" date="2012" name="Microbes Environ.">
        <title>Complete genome sequence of Bradyrhizobium sp. S23321: insights into symbiosis evolution in soil oligotrophs.</title>
        <authorList>
            <person name="Okubo T."/>
            <person name="Tsukui T."/>
            <person name="Maita H."/>
            <person name="Okamoto S."/>
            <person name="Oshima K."/>
            <person name="Fujisawa T."/>
            <person name="Saito A."/>
            <person name="Futamata H."/>
            <person name="Hattori R."/>
            <person name="Shimomura Y."/>
            <person name="Haruta S."/>
            <person name="Morimoto S."/>
            <person name="Wang Y."/>
            <person name="Sakai Y."/>
            <person name="Hattori M."/>
            <person name="Aizawa S."/>
            <person name="Nagashima K.V.P."/>
            <person name="Masuda S."/>
            <person name="Hattori T."/>
            <person name="Yamashita A."/>
            <person name="Bao Z."/>
            <person name="Hayatsu M."/>
            <person name="Kajiya-Kanegae H."/>
            <person name="Yoshinaga I."/>
            <person name="Sakamoto K."/>
            <person name="Toyota K."/>
            <person name="Nakao M."/>
            <person name="Kohara M."/>
            <person name="Anda M."/>
            <person name="Niwa R."/>
            <person name="Jung-Hwan P."/>
            <person name="Sameshima-Saito R."/>
            <person name="Tokuda S."/>
            <person name="Yamamoto S."/>
            <person name="Yamamoto S."/>
            <person name="Yokoyama T."/>
            <person name="Akutsu T."/>
            <person name="Nakamura Y."/>
            <person name="Nakahira-Yanaka Y."/>
            <person name="Takada Hoshino Y."/>
            <person name="Hirakawa H."/>
            <person name="Mitsui H."/>
            <person name="Terasawa K."/>
            <person name="Itakura M."/>
            <person name="Sato S."/>
            <person name="Ikeda-Ohtsubo W."/>
            <person name="Sakakura N."/>
            <person name="Kaminuma E."/>
            <person name="Minamisawa K."/>
        </authorList>
    </citation>
    <scope>NUCLEOTIDE SEQUENCE [LARGE SCALE GENOMIC DNA]</scope>
    <source>
        <strain evidence="1 2">S23321</strain>
    </source>
</reference>
<proteinExistence type="predicted"/>
<dbReference type="KEGG" id="brs:S23_60410"/>
<keyword evidence="2" id="KW-1185">Reference proteome</keyword>
<protein>
    <submittedName>
        <fullName evidence="1">Uncharacterized protein</fullName>
    </submittedName>
</protein>